<reference evidence="2" key="1">
    <citation type="submission" date="2018-06" db="EMBL/GenBank/DDBJ databases">
        <authorList>
            <person name="Zhirakovskaya E."/>
        </authorList>
    </citation>
    <scope>NUCLEOTIDE SEQUENCE</scope>
</reference>
<feature type="transmembrane region" description="Helical" evidence="1">
    <location>
        <begin position="262"/>
        <end position="277"/>
    </location>
</feature>
<feature type="transmembrane region" description="Helical" evidence="1">
    <location>
        <begin position="38"/>
        <end position="60"/>
    </location>
</feature>
<accession>A0A3B0U6P4</accession>
<feature type="transmembrane region" description="Helical" evidence="1">
    <location>
        <begin position="419"/>
        <end position="442"/>
    </location>
</feature>
<gene>
    <name evidence="2" type="ORF">MNBD_BACTEROID05-672</name>
</gene>
<keyword evidence="1" id="KW-0472">Membrane</keyword>
<feature type="transmembrane region" description="Helical" evidence="1">
    <location>
        <begin position="356"/>
        <end position="382"/>
    </location>
</feature>
<feature type="transmembrane region" description="Helical" evidence="1">
    <location>
        <begin position="6"/>
        <end position="26"/>
    </location>
</feature>
<feature type="transmembrane region" description="Helical" evidence="1">
    <location>
        <begin position="394"/>
        <end position="413"/>
    </location>
</feature>
<sequence length="453" mass="51622">MINTFLLAIPFLISLVIGFNIIQIILPKKEKISFLFHFFLATGLGAGITAFVGFFCLAIFNKVHIPISIVINIIILLATTGLAFQKTKKEKIQFFDFSKKSLKPLGLLIALLILMFPSWIYANFYPFGGWDAWQVWNFKAKFLFLSGENWTNMFDPILWRSSPHYPLFLPLMNVWGWSFINEASYFTPLLTSLYFTFSLLGLLYCSIKHFSSSRLACLIILPIVFLTIFTKLTTSQYADLLVGYYLLATVVCLMLSIKKKSSSFALLGGIFNGFLAFTKGEGLLAAGILGLLSLLYFFIINKNSKSIKNFLYFAIACAAALIPSLIFYGFWAPDNVTFSNGILSQANQSSFLRFKIIWAFYFFELISGKWHGLWILLLGGMVLAHIKGFRRLNIIMPLFLLSYLGAITLYYQTNTHFEIAWWLSVTLTRVLFAILPIAVLWVSTSVWQERYKI</sequence>
<feature type="transmembrane region" description="Helical" evidence="1">
    <location>
        <begin position="212"/>
        <end position="230"/>
    </location>
</feature>
<evidence type="ECO:0000313" key="2">
    <source>
        <dbReference type="EMBL" id="VAW15106.1"/>
    </source>
</evidence>
<organism evidence="2">
    <name type="scientific">hydrothermal vent metagenome</name>
    <dbReference type="NCBI Taxonomy" id="652676"/>
    <lineage>
        <taxon>unclassified sequences</taxon>
        <taxon>metagenomes</taxon>
        <taxon>ecological metagenomes</taxon>
    </lineage>
</organism>
<dbReference type="AlphaFoldDB" id="A0A3B0U6P4"/>
<dbReference type="EMBL" id="UOEN01000251">
    <property type="protein sequence ID" value="VAW15106.1"/>
    <property type="molecule type" value="Genomic_DNA"/>
</dbReference>
<feature type="transmembrane region" description="Helical" evidence="1">
    <location>
        <begin position="66"/>
        <end position="84"/>
    </location>
</feature>
<feature type="transmembrane region" description="Helical" evidence="1">
    <location>
        <begin position="283"/>
        <end position="299"/>
    </location>
</feature>
<protein>
    <recommendedName>
        <fullName evidence="3">Glycosyltransferase RgtA/B/C/D-like domain-containing protein</fullName>
    </recommendedName>
</protein>
<feature type="transmembrane region" description="Helical" evidence="1">
    <location>
        <begin position="185"/>
        <end position="205"/>
    </location>
</feature>
<evidence type="ECO:0000256" key="1">
    <source>
        <dbReference type="SAM" id="Phobius"/>
    </source>
</evidence>
<keyword evidence="1" id="KW-1133">Transmembrane helix</keyword>
<feature type="transmembrane region" description="Helical" evidence="1">
    <location>
        <begin position="105"/>
        <end position="122"/>
    </location>
</feature>
<keyword evidence="1" id="KW-0812">Transmembrane</keyword>
<evidence type="ECO:0008006" key="3">
    <source>
        <dbReference type="Google" id="ProtNLM"/>
    </source>
</evidence>
<name>A0A3B0U6P4_9ZZZZ</name>
<proteinExistence type="predicted"/>
<feature type="transmembrane region" description="Helical" evidence="1">
    <location>
        <begin position="236"/>
        <end position="255"/>
    </location>
</feature>
<feature type="transmembrane region" description="Helical" evidence="1">
    <location>
        <begin position="311"/>
        <end position="331"/>
    </location>
</feature>